<dbReference type="Pfam" id="PF03466">
    <property type="entry name" value="LysR_substrate"/>
    <property type="match status" value="1"/>
</dbReference>
<evidence type="ECO:0000259" key="5">
    <source>
        <dbReference type="PROSITE" id="PS50931"/>
    </source>
</evidence>
<proteinExistence type="inferred from homology"/>
<keyword evidence="4" id="KW-0804">Transcription</keyword>
<dbReference type="FunFam" id="1.10.10.10:FF:000001">
    <property type="entry name" value="LysR family transcriptional regulator"/>
    <property type="match status" value="1"/>
</dbReference>
<evidence type="ECO:0000256" key="1">
    <source>
        <dbReference type="ARBA" id="ARBA00009437"/>
    </source>
</evidence>
<dbReference type="OrthoDB" id="8885940at2"/>
<dbReference type="PANTHER" id="PTHR30537">
    <property type="entry name" value="HTH-TYPE TRANSCRIPTIONAL REGULATOR"/>
    <property type="match status" value="1"/>
</dbReference>
<dbReference type="InterPro" id="IPR036390">
    <property type="entry name" value="WH_DNA-bd_sf"/>
</dbReference>
<keyword evidence="3 6" id="KW-0238">DNA-binding</keyword>
<evidence type="ECO:0000256" key="2">
    <source>
        <dbReference type="ARBA" id="ARBA00023015"/>
    </source>
</evidence>
<reference evidence="7" key="1">
    <citation type="submission" date="2016-10" db="EMBL/GenBank/DDBJ databases">
        <authorList>
            <person name="Varghese N."/>
            <person name="Submissions S."/>
        </authorList>
    </citation>
    <scope>NUCLEOTIDE SEQUENCE [LARGE SCALE GENOMIC DNA]</scope>
    <source>
        <strain evidence="7">LMG 26416</strain>
    </source>
</reference>
<dbReference type="FunFam" id="3.40.190.290:FF:000001">
    <property type="entry name" value="Transcriptional regulator, LysR family"/>
    <property type="match status" value="1"/>
</dbReference>
<dbReference type="PANTHER" id="PTHR30537:SF5">
    <property type="entry name" value="HTH-TYPE TRANSCRIPTIONAL ACTIVATOR TTDR-RELATED"/>
    <property type="match status" value="1"/>
</dbReference>
<dbReference type="GO" id="GO:0003677">
    <property type="term" value="F:DNA binding"/>
    <property type="evidence" value="ECO:0007669"/>
    <property type="project" value="UniProtKB-KW"/>
</dbReference>
<dbReference type="CDD" id="cd08422">
    <property type="entry name" value="PBP2_CrgA_like"/>
    <property type="match status" value="1"/>
</dbReference>
<dbReference type="RefSeq" id="WP_090549475.1">
    <property type="nucleotide sequence ID" value="NZ_FNSR01000002.1"/>
</dbReference>
<dbReference type="AlphaFoldDB" id="A0A1H7TUW7"/>
<keyword evidence="7" id="KW-1185">Reference proteome</keyword>
<protein>
    <submittedName>
        <fullName evidence="6">DNA-binding transcriptional regulator, LysR family</fullName>
    </submittedName>
</protein>
<dbReference type="PROSITE" id="PS50931">
    <property type="entry name" value="HTH_LYSR"/>
    <property type="match status" value="1"/>
</dbReference>
<name>A0A1H7TUW7_9BURK</name>
<accession>A0A1H7TUW7</accession>
<dbReference type="InterPro" id="IPR000847">
    <property type="entry name" value="LysR_HTH_N"/>
</dbReference>
<dbReference type="SUPFAM" id="SSF46785">
    <property type="entry name" value="Winged helix' DNA-binding domain"/>
    <property type="match status" value="1"/>
</dbReference>
<comment type="similarity">
    <text evidence="1">Belongs to the LysR transcriptional regulatory family.</text>
</comment>
<dbReference type="Gene3D" id="1.10.10.10">
    <property type="entry name" value="Winged helix-like DNA-binding domain superfamily/Winged helix DNA-binding domain"/>
    <property type="match status" value="1"/>
</dbReference>
<evidence type="ECO:0000313" key="6">
    <source>
        <dbReference type="EMBL" id="SEL88318.1"/>
    </source>
</evidence>
<dbReference type="Proteomes" id="UP000199120">
    <property type="component" value="Unassembled WGS sequence"/>
</dbReference>
<evidence type="ECO:0000256" key="3">
    <source>
        <dbReference type="ARBA" id="ARBA00023125"/>
    </source>
</evidence>
<evidence type="ECO:0000256" key="4">
    <source>
        <dbReference type="ARBA" id="ARBA00023163"/>
    </source>
</evidence>
<dbReference type="InterPro" id="IPR036388">
    <property type="entry name" value="WH-like_DNA-bd_sf"/>
</dbReference>
<dbReference type="InterPro" id="IPR005119">
    <property type="entry name" value="LysR_subst-bd"/>
</dbReference>
<dbReference type="Pfam" id="PF00126">
    <property type="entry name" value="HTH_1"/>
    <property type="match status" value="1"/>
</dbReference>
<dbReference type="SUPFAM" id="SSF53850">
    <property type="entry name" value="Periplasmic binding protein-like II"/>
    <property type="match status" value="1"/>
</dbReference>
<gene>
    <name evidence="6" type="ORF">SAMN05192542_11699</name>
</gene>
<evidence type="ECO:0000313" key="7">
    <source>
        <dbReference type="Proteomes" id="UP000199120"/>
    </source>
</evidence>
<keyword evidence="2" id="KW-0805">Transcription regulation</keyword>
<dbReference type="STRING" id="416943.SAMN05445871_4711"/>
<dbReference type="EMBL" id="FOAJ01000016">
    <property type="protein sequence ID" value="SEL88318.1"/>
    <property type="molecule type" value="Genomic_DNA"/>
</dbReference>
<feature type="domain" description="HTH lysR-type" evidence="5">
    <location>
        <begin position="1"/>
        <end position="59"/>
    </location>
</feature>
<dbReference type="Gene3D" id="3.40.190.290">
    <property type="match status" value="1"/>
</dbReference>
<dbReference type="GO" id="GO:0003700">
    <property type="term" value="F:DNA-binding transcription factor activity"/>
    <property type="evidence" value="ECO:0007669"/>
    <property type="project" value="InterPro"/>
</dbReference>
<organism evidence="6 7">
    <name type="scientific">Paraburkholderia caballeronis</name>
    <dbReference type="NCBI Taxonomy" id="416943"/>
    <lineage>
        <taxon>Bacteria</taxon>
        <taxon>Pseudomonadati</taxon>
        <taxon>Pseudomonadota</taxon>
        <taxon>Betaproteobacteria</taxon>
        <taxon>Burkholderiales</taxon>
        <taxon>Burkholderiaceae</taxon>
        <taxon>Paraburkholderia</taxon>
    </lineage>
</organism>
<dbReference type="InterPro" id="IPR058163">
    <property type="entry name" value="LysR-type_TF_proteobact-type"/>
</dbReference>
<sequence>MDYYSAVRAFLHAAELKSFSKAAQQLDVKTSTVSRYINELESDLGIALFNRSTRGLKLTEGGTVFREHASAAIAALDDARDAASSLNRSPQGLLRVTMPTSFARRHVIPHLPAFLDAHPGISVDAVITDEVLNLIDSGIDLAIRIGALADSQLMARQLAPHRRIVCASPEYLTRHGTPSKPEDLADHAALCFPIASGDRWLLVQPAAKGRAPKEVQVRLSGRVRADNTDALVELAIAGCGIALLPTWSVGEPLRDGRLVRVLPRWEAQPGSGNPAVWAVYARKRTVSSKVRAFIDFYADLYREHGDWGA</sequence>